<dbReference type="Pfam" id="PF00069">
    <property type="entry name" value="Pkinase"/>
    <property type="match status" value="1"/>
</dbReference>
<keyword evidence="13" id="KW-1185">Reference proteome</keyword>
<keyword evidence="4 9" id="KW-0547">Nucleotide-binding</keyword>
<evidence type="ECO:0000256" key="3">
    <source>
        <dbReference type="ARBA" id="ARBA00022679"/>
    </source>
</evidence>
<dbReference type="InterPro" id="IPR000719">
    <property type="entry name" value="Prot_kinase_dom"/>
</dbReference>
<sequence length="741" mass="83978">MTSPPSTESLVGTHISFDKIAVDIVEKIGTGTHSIVYKATDSNGTNYAVKAMQAPDEPTFERYLKEFDFQKKCSSCPNIVLVFHQNIDKSARTIMILMEYCPENLTMYINGHSETGLDTAQIIEIFQSICAAVHFIHSQQPAIIHRNIQVENIYYNRNQWKLSGFGSATTTIYREYESADAQAAAQNDIDRSTTLLYRAPELLDLFRNDPIYMKVDIWSLGCLMYKLCTFKEPFVDVEHIQKAEYTWPGTRQVNPYLKSITKLCFETDPRRRTSVEKLLSKLYEYFPEYVDSRWQEKKTGKPFFQMPKNVSQTMPITRSRRKPIVFQDFKIDPNTEEDLIAAPRRVRFTSVVLSNGRKRLVPNHMNPDEETNKQNGPGHAHNENGDSQPHPKGFIRMNKKHAATANFSKKPGVQYNNGMMIVDPFADIPADRRVPFVLAGNNHPPSNHSNIPKPTSSTHYQQMSSSEASSVNNSTCEELTESSNMNDHFTDSHHTPQPENLPEVNAEDLLNQAKADHRTLIKKLLEGNDGELRASIAALIKISPAIGTRFLFKLIHKSRNTVARILRNTPRNPSAEVQAVLESRIKLAKNYPMFEGNLGLDTFKINYNSNKNKPGQVSLIGDRHSPLSTGAALCLLENLQATLNLLDKMAFPEFAEEGIISYQSLSYVILKLKIAKRADEVIINNVIPSLVKLHARLKPILRKLHDNSFPELPYNFDDPNSVKHLHCPTYIVVNPQNQAPK</sequence>
<feature type="compositionally biased region" description="Low complexity" evidence="10">
    <location>
        <begin position="464"/>
        <end position="474"/>
    </location>
</feature>
<evidence type="ECO:0000256" key="5">
    <source>
        <dbReference type="ARBA" id="ARBA00022777"/>
    </source>
</evidence>
<dbReference type="SUPFAM" id="SSF56112">
    <property type="entry name" value="Protein kinase-like (PK-like)"/>
    <property type="match status" value="1"/>
</dbReference>
<proteinExistence type="predicted"/>
<dbReference type="EMBL" id="JAPFFF010000007">
    <property type="protein sequence ID" value="KAK8885535.1"/>
    <property type="molecule type" value="Genomic_DNA"/>
</dbReference>
<dbReference type="PANTHER" id="PTHR22967:SF57">
    <property type="entry name" value="AUXILIN, ISOFORM A-RELATED"/>
    <property type="match status" value="1"/>
</dbReference>
<keyword evidence="6 9" id="KW-0067">ATP-binding</keyword>
<evidence type="ECO:0000256" key="8">
    <source>
        <dbReference type="ARBA" id="ARBA00048679"/>
    </source>
</evidence>
<keyword evidence="5 12" id="KW-0418">Kinase</keyword>
<dbReference type="PANTHER" id="PTHR22967">
    <property type="entry name" value="SERINE/THREONINE PROTEIN KINASE"/>
    <property type="match status" value="1"/>
</dbReference>
<dbReference type="InterPro" id="IPR011009">
    <property type="entry name" value="Kinase-like_dom_sf"/>
</dbReference>
<comment type="catalytic activity">
    <reaction evidence="8">
        <text>L-seryl-[protein] + ATP = O-phospho-L-seryl-[protein] + ADP + H(+)</text>
        <dbReference type="Rhea" id="RHEA:17989"/>
        <dbReference type="Rhea" id="RHEA-COMP:9863"/>
        <dbReference type="Rhea" id="RHEA-COMP:11604"/>
        <dbReference type="ChEBI" id="CHEBI:15378"/>
        <dbReference type="ChEBI" id="CHEBI:29999"/>
        <dbReference type="ChEBI" id="CHEBI:30616"/>
        <dbReference type="ChEBI" id="CHEBI:83421"/>
        <dbReference type="ChEBI" id="CHEBI:456216"/>
        <dbReference type="EC" id="2.7.11.1"/>
    </reaction>
</comment>
<protein>
    <recommendedName>
        <fullName evidence="1">non-specific serine/threonine protein kinase</fullName>
        <ecNumber evidence="1">2.7.11.1</ecNumber>
    </recommendedName>
</protein>
<comment type="catalytic activity">
    <reaction evidence="7">
        <text>L-threonyl-[protein] + ATP = O-phospho-L-threonyl-[protein] + ADP + H(+)</text>
        <dbReference type="Rhea" id="RHEA:46608"/>
        <dbReference type="Rhea" id="RHEA-COMP:11060"/>
        <dbReference type="Rhea" id="RHEA-COMP:11605"/>
        <dbReference type="ChEBI" id="CHEBI:15378"/>
        <dbReference type="ChEBI" id="CHEBI:30013"/>
        <dbReference type="ChEBI" id="CHEBI:30616"/>
        <dbReference type="ChEBI" id="CHEBI:61977"/>
        <dbReference type="ChEBI" id="CHEBI:456216"/>
        <dbReference type="EC" id="2.7.11.1"/>
    </reaction>
</comment>
<evidence type="ECO:0000256" key="7">
    <source>
        <dbReference type="ARBA" id="ARBA00047899"/>
    </source>
</evidence>
<dbReference type="PROSITE" id="PS00107">
    <property type="entry name" value="PROTEIN_KINASE_ATP"/>
    <property type="match status" value="1"/>
</dbReference>
<gene>
    <name evidence="12" type="ORF">M9Y10_040984</name>
</gene>
<dbReference type="Gene3D" id="1.10.510.10">
    <property type="entry name" value="Transferase(Phosphotransferase) domain 1"/>
    <property type="match status" value="1"/>
</dbReference>
<feature type="compositionally biased region" description="Polar residues" evidence="10">
    <location>
        <begin position="475"/>
        <end position="487"/>
    </location>
</feature>
<evidence type="ECO:0000256" key="10">
    <source>
        <dbReference type="SAM" id="MobiDB-lite"/>
    </source>
</evidence>
<evidence type="ECO:0000256" key="9">
    <source>
        <dbReference type="PROSITE-ProRule" id="PRU10141"/>
    </source>
</evidence>
<feature type="domain" description="Protein kinase" evidence="11">
    <location>
        <begin position="22"/>
        <end position="286"/>
    </location>
</feature>
<feature type="region of interest" description="Disordered" evidence="10">
    <location>
        <begin position="358"/>
        <end position="394"/>
    </location>
</feature>
<dbReference type="Proteomes" id="UP001470230">
    <property type="component" value="Unassembled WGS sequence"/>
</dbReference>
<evidence type="ECO:0000256" key="6">
    <source>
        <dbReference type="ARBA" id="ARBA00022840"/>
    </source>
</evidence>
<feature type="binding site" evidence="9">
    <location>
        <position position="50"/>
    </location>
    <ligand>
        <name>ATP</name>
        <dbReference type="ChEBI" id="CHEBI:30616"/>
    </ligand>
</feature>
<evidence type="ECO:0000256" key="4">
    <source>
        <dbReference type="ARBA" id="ARBA00022741"/>
    </source>
</evidence>
<evidence type="ECO:0000313" key="13">
    <source>
        <dbReference type="Proteomes" id="UP001470230"/>
    </source>
</evidence>
<evidence type="ECO:0000256" key="1">
    <source>
        <dbReference type="ARBA" id="ARBA00012513"/>
    </source>
</evidence>
<dbReference type="EC" id="2.7.11.1" evidence="1"/>
<evidence type="ECO:0000313" key="12">
    <source>
        <dbReference type="EMBL" id="KAK8885535.1"/>
    </source>
</evidence>
<dbReference type="PROSITE" id="PS50011">
    <property type="entry name" value="PROTEIN_KINASE_DOM"/>
    <property type="match status" value="1"/>
</dbReference>
<keyword evidence="3" id="KW-0808">Transferase</keyword>
<evidence type="ECO:0000259" key="11">
    <source>
        <dbReference type="PROSITE" id="PS50011"/>
    </source>
</evidence>
<feature type="compositionally biased region" description="Polar residues" evidence="10">
    <location>
        <begin position="452"/>
        <end position="463"/>
    </location>
</feature>
<accession>A0ABR2K344</accession>
<evidence type="ECO:0000256" key="2">
    <source>
        <dbReference type="ARBA" id="ARBA00022527"/>
    </source>
</evidence>
<feature type="compositionally biased region" description="Low complexity" evidence="10">
    <location>
        <begin position="441"/>
        <end position="450"/>
    </location>
</feature>
<comment type="caution">
    <text evidence="12">The sequence shown here is derived from an EMBL/GenBank/DDBJ whole genome shotgun (WGS) entry which is preliminary data.</text>
</comment>
<keyword evidence="2" id="KW-0723">Serine/threonine-protein kinase</keyword>
<feature type="region of interest" description="Disordered" evidence="10">
    <location>
        <begin position="440"/>
        <end position="501"/>
    </location>
</feature>
<name>A0ABR2K344_9EUKA</name>
<reference evidence="12 13" key="1">
    <citation type="submission" date="2024-04" db="EMBL/GenBank/DDBJ databases">
        <title>Tritrichomonas musculus Genome.</title>
        <authorList>
            <person name="Alves-Ferreira E."/>
            <person name="Grigg M."/>
            <person name="Lorenzi H."/>
            <person name="Galac M."/>
        </authorList>
    </citation>
    <scope>NUCLEOTIDE SEQUENCE [LARGE SCALE GENOMIC DNA]</scope>
    <source>
        <strain evidence="12 13">EAF2021</strain>
    </source>
</reference>
<organism evidence="12 13">
    <name type="scientific">Tritrichomonas musculus</name>
    <dbReference type="NCBI Taxonomy" id="1915356"/>
    <lineage>
        <taxon>Eukaryota</taxon>
        <taxon>Metamonada</taxon>
        <taxon>Parabasalia</taxon>
        <taxon>Tritrichomonadida</taxon>
        <taxon>Tritrichomonadidae</taxon>
        <taxon>Tritrichomonas</taxon>
    </lineage>
</organism>
<dbReference type="GO" id="GO:0016301">
    <property type="term" value="F:kinase activity"/>
    <property type="evidence" value="ECO:0007669"/>
    <property type="project" value="UniProtKB-KW"/>
</dbReference>
<dbReference type="InterPro" id="IPR017441">
    <property type="entry name" value="Protein_kinase_ATP_BS"/>
</dbReference>